<keyword evidence="14" id="KW-1185">Reference proteome</keyword>
<keyword evidence="11" id="KW-0472">Membrane</keyword>
<evidence type="ECO:0000256" key="4">
    <source>
        <dbReference type="ARBA" id="ARBA00022670"/>
    </source>
</evidence>
<evidence type="ECO:0000256" key="7">
    <source>
        <dbReference type="ARBA" id="ARBA00022729"/>
    </source>
</evidence>
<keyword evidence="12" id="KW-0325">Glycoprotein</keyword>
<dbReference type="InterPro" id="IPR002816">
    <property type="entry name" value="TraB/PrgY/GumN_fam"/>
</dbReference>
<name>A0A495LX62_9FLAO</name>
<dbReference type="PANTHER" id="PTHR31120:SF6">
    <property type="entry name" value="METALLOPROTEASE TIKI HOMOLOG"/>
    <property type="match status" value="1"/>
</dbReference>
<evidence type="ECO:0000256" key="11">
    <source>
        <dbReference type="ARBA" id="ARBA00023136"/>
    </source>
</evidence>
<dbReference type="RefSeq" id="WP_121377639.1">
    <property type="nucleotide sequence ID" value="NZ_RBLC01000008.1"/>
</dbReference>
<sequence length="284" mass="32100">MKYCLSLLFSLFFIGLQAQKLEDALLWKISGNGIKKPSYLYGTIHASCYTLLDQNVIEAMKKTEQLYLEIDVDDPKMESQMMANMNMKNGVTMESLVSAEDYKIVDDFLRDNAAISAKTINTIKPSFVSIMFVQKILGCKPKSVEEALAEISKSQNEAIYGLETVAEQMKVFDKISYQEQMDELVRTAKNGIKTYEEDFNKLMQLYKDKKISDLLNFTNELGETASSKFDDEMLVKRNAKWIPIIADVARFKPTFFGVGAAHLAGENGVILLLRKQGFTVEAVK</sequence>
<dbReference type="CDD" id="cd14789">
    <property type="entry name" value="Tiki"/>
    <property type="match status" value="1"/>
</dbReference>
<protein>
    <recommendedName>
        <fullName evidence="15">TraB family protein</fullName>
    </recommendedName>
</protein>
<accession>A0A495LX62</accession>
<dbReference type="GO" id="GO:0046872">
    <property type="term" value="F:metal ion binding"/>
    <property type="evidence" value="ECO:0007669"/>
    <property type="project" value="UniProtKB-KW"/>
</dbReference>
<comment type="cofactor">
    <cofactor evidence="1">
        <name>Mn(2+)</name>
        <dbReference type="ChEBI" id="CHEBI:29035"/>
    </cofactor>
</comment>
<keyword evidence="6" id="KW-0479">Metal-binding</keyword>
<keyword evidence="9" id="KW-1133">Transmembrane helix</keyword>
<evidence type="ECO:0000256" key="1">
    <source>
        <dbReference type="ARBA" id="ARBA00001936"/>
    </source>
</evidence>
<keyword evidence="4" id="KW-0645">Protease</keyword>
<comment type="subcellular location">
    <subcellularLocation>
        <location evidence="3">Membrane</location>
        <topology evidence="3">Single-pass type I membrane protein</topology>
    </subcellularLocation>
</comment>
<keyword evidence="8" id="KW-0378">Hydrolase</keyword>
<evidence type="ECO:0000313" key="14">
    <source>
        <dbReference type="Proteomes" id="UP000277579"/>
    </source>
</evidence>
<evidence type="ECO:0008006" key="15">
    <source>
        <dbReference type="Google" id="ProtNLM"/>
    </source>
</evidence>
<evidence type="ECO:0000256" key="6">
    <source>
        <dbReference type="ARBA" id="ARBA00022723"/>
    </source>
</evidence>
<dbReference type="EMBL" id="RBLC01000008">
    <property type="protein sequence ID" value="RKS17480.1"/>
    <property type="molecule type" value="Genomic_DNA"/>
</dbReference>
<dbReference type="GO" id="GO:0030178">
    <property type="term" value="P:negative regulation of Wnt signaling pathway"/>
    <property type="evidence" value="ECO:0007669"/>
    <property type="project" value="InterPro"/>
</dbReference>
<organism evidence="13 14">
    <name type="scientific">Flavobacterium endophyticum</name>
    <dbReference type="NCBI Taxonomy" id="1540163"/>
    <lineage>
        <taxon>Bacteria</taxon>
        <taxon>Pseudomonadati</taxon>
        <taxon>Bacteroidota</taxon>
        <taxon>Flavobacteriia</taxon>
        <taxon>Flavobacteriales</taxon>
        <taxon>Flavobacteriaceae</taxon>
        <taxon>Flavobacterium</taxon>
    </lineage>
</organism>
<comment type="cofactor">
    <cofactor evidence="2">
        <name>Co(2+)</name>
        <dbReference type="ChEBI" id="CHEBI:48828"/>
    </cofactor>
</comment>
<proteinExistence type="predicted"/>
<dbReference type="PANTHER" id="PTHR31120">
    <property type="entry name" value="METALLOPROTEASE TIKI"/>
    <property type="match status" value="1"/>
</dbReference>
<evidence type="ECO:0000256" key="5">
    <source>
        <dbReference type="ARBA" id="ARBA00022692"/>
    </source>
</evidence>
<comment type="caution">
    <text evidence="13">The sequence shown here is derived from an EMBL/GenBank/DDBJ whole genome shotgun (WGS) entry which is preliminary data.</text>
</comment>
<evidence type="ECO:0000256" key="10">
    <source>
        <dbReference type="ARBA" id="ARBA00023049"/>
    </source>
</evidence>
<dbReference type="Pfam" id="PF01963">
    <property type="entry name" value="TraB_PrgY_gumN"/>
    <property type="match status" value="1"/>
</dbReference>
<keyword evidence="10" id="KW-0482">Metalloprotease</keyword>
<evidence type="ECO:0000256" key="8">
    <source>
        <dbReference type="ARBA" id="ARBA00022801"/>
    </source>
</evidence>
<dbReference type="Proteomes" id="UP000277579">
    <property type="component" value="Unassembled WGS sequence"/>
</dbReference>
<dbReference type="GO" id="GO:0016020">
    <property type="term" value="C:membrane"/>
    <property type="evidence" value="ECO:0007669"/>
    <property type="project" value="UniProtKB-SubCell"/>
</dbReference>
<evidence type="ECO:0000256" key="3">
    <source>
        <dbReference type="ARBA" id="ARBA00004479"/>
    </source>
</evidence>
<dbReference type="GO" id="GO:0006508">
    <property type="term" value="P:proteolysis"/>
    <property type="evidence" value="ECO:0007669"/>
    <property type="project" value="UniProtKB-KW"/>
</dbReference>
<dbReference type="AlphaFoldDB" id="A0A495LX62"/>
<evidence type="ECO:0000256" key="2">
    <source>
        <dbReference type="ARBA" id="ARBA00001941"/>
    </source>
</evidence>
<dbReference type="OrthoDB" id="9798714at2"/>
<evidence type="ECO:0000256" key="9">
    <source>
        <dbReference type="ARBA" id="ARBA00022989"/>
    </source>
</evidence>
<keyword evidence="5" id="KW-0812">Transmembrane</keyword>
<evidence type="ECO:0000256" key="12">
    <source>
        <dbReference type="ARBA" id="ARBA00023180"/>
    </source>
</evidence>
<dbReference type="InterPro" id="IPR040230">
    <property type="entry name" value="TIKI1/2-like"/>
</dbReference>
<reference evidence="13 14" key="1">
    <citation type="submission" date="2018-10" db="EMBL/GenBank/DDBJ databases">
        <title>Genomic Encyclopedia of Archaeal and Bacterial Type Strains, Phase II (KMG-II): from individual species to whole genera.</title>
        <authorList>
            <person name="Goeker M."/>
        </authorList>
    </citation>
    <scope>NUCLEOTIDE SEQUENCE [LARGE SCALE GENOMIC DNA]</scope>
    <source>
        <strain evidence="13 14">DSM 29537</strain>
    </source>
</reference>
<dbReference type="GO" id="GO:0004222">
    <property type="term" value="F:metalloendopeptidase activity"/>
    <property type="evidence" value="ECO:0007669"/>
    <property type="project" value="TreeGrafter"/>
</dbReference>
<gene>
    <name evidence="13" type="ORF">CLV94_3367</name>
</gene>
<evidence type="ECO:0000313" key="13">
    <source>
        <dbReference type="EMBL" id="RKS17480.1"/>
    </source>
</evidence>
<keyword evidence="7" id="KW-0732">Signal</keyword>